<feature type="compositionally biased region" description="Low complexity" evidence="2">
    <location>
        <begin position="2667"/>
        <end position="2677"/>
    </location>
</feature>
<dbReference type="SUPFAM" id="SSF56672">
    <property type="entry name" value="DNA/RNA polymerases"/>
    <property type="match status" value="1"/>
</dbReference>
<name>A0ABD2LPS2_9BILA</name>
<evidence type="ECO:0000256" key="1">
    <source>
        <dbReference type="PROSITE-ProRule" id="PRU00047"/>
    </source>
</evidence>
<keyword evidence="3" id="KW-1133">Transmembrane helix</keyword>
<feature type="region of interest" description="Disordered" evidence="2">
    <location>
        <begin position="123"/>
        <end position="160"/>
    </location>
</feature>
<dbReference type="Pfam" id="PF05380">
    <property type="entry name" value="Peptidase_A17"/>
    <property type="match status" value="1"/>
</dbReference>
<feature type="domain" description="Integrase catalytic" evidence="5">
    <location>
        <begin position="1567"/>
        <end position="1745"/>
    </location>
</feature>
<dbReference type="InterPro" id="IPR043128">
    <property type="entry name" value="Rev_trsase/Diguanyl_cyclase"/>
</dbReference>
<dbReference type="EMBL" id="JBICBT010000359">
    <property type="protein sequence ID" value="KAL3116319.1"/>
    <property type="molecule type" value="Genomic_DNA"/>
</dbReference>
<dbReference type="Pfam" id="PF05585">
    <property type="entry name" value="DUF1758"/>
    <property type="match status" value="1"/>
</dbReference>
<dbReference type="InterPro" id="IPR001878">
    <property type="entry name" value="Znf_CCHC"/>
</dbReference>
<dbReference type="Pfam" id="PF18701">
    <property type="entry name" value="DUF5641"/>
    <property type="match status" value="1"/>
</dbReference>
<feature type="compositionally biased region" description="Polar residues" evidence="2">
    <location>
        <begin position="2073"/>
        <end position="2087"/>
    </location>
</feature>
<evidence type="ECO:0000259" key="5">
    <source>
        <dbReference type="PROSITE" id="PS50994"/>
    </source>
</evidence>
<feature type="compositionally biased region" description="Basic and acidic residues" evidence="2">
    <location>
        <begin position="2745"/>
        <end position="2755"/>
    </location>
</feature>
<feature type="compositionally biased region" description="Polar residues" evidence="2">
    <location>
        <begin position="3477"/>
        <end position="3490"/>
    </location>
</feature>
<keyword evidence="1" id="KW-0863">Zinc-finger</keyword>
<evidence type="ECO:0008006" key="8">
    <source>
        <dbReference type="Google" id="ProtNLM"/>
    </source>
</evidence>
<dbReference type="InterPro" id="IPR043502">
    <property type="entry name" value="DNA/RNA_pol_sf"/>
</dbReference>
<keyword evidence="3" id="KW-0812">Transmembrane</keyword>
<feature type="compositionally biased region" description="Low complexity" evidence="2">
    <location>
        <begin position="2691"/>
        <end position="2733"/>
    </location>
</feature>
<feature type="compositionally biased region" description="Basic and acidic residues" evidence="2">
    <location>
        <begin position="128"/>
        <end position="143"/>
    </location>
</feature>
<evidence type="ECO:0000256" key="2">
    <source>
        <dbReference type="SAM" id="MobiDB-lite"/>
    </source>
</evidence>
<dbReference type="GO" id="GO:0006259">
    <property type="term" value="P:DNA metabolic process"/>
    <property type="evidence" value="ECO:0007669"/>
    <property type="project" value="UniProtKB-ARBA"/>
</dbReference>
<feature type="compositionally biased region" description="Basic and acidic residues" evidence="2">
    <location>
        <begin position="3450"/>
        <end position="3473"/>
    </location>
</feature>
<feature type="region of interest" description="Disordered" evidence="2">
    <location>
        <begin position="2656"/>
        <end position="2798"/>
    </location>
</feature>
<feature type="compositionally biased region" description="Basic and acidic residues" evidence="2">
    <location>
        <begin position="2212"/>
        <end position="2226"/>
    </location>
</feature>
<feature type="region of interest" description="Disordered" evidence="2">
    <location>
        <begin position="1899"/>
        <end position="1971"/>
    </location>
</feature>
<feature type="region of interest" description="Disordered" evidence="2">
    <location>
        <begin position="3397"/>
        <end position="3425"/>
    </location>
</feature>
<evidence type="ECO:0000313" key="6">
    <source>
        <dbReference type="EMBL" id="KAL3116319.1"/>
    </source>
</evidence>
<feature type="compositionally biased region" description="Polar residues" evidence="2">
    <location>
        <begin position="2734"/>
        <end position="2743"/>
    </location>
</feature>
<sequence length="3733" mass="427775">MSGYLRTKIAIELKALEKAKTATELYAEPDQTLTTLENAILLESAAERIKSEVATVNAKIEQIWTTASKWHDLIQKMDKDERKSEQTVYDQFQTTEKLNTKMETANTKLTELKDLEMKVEAGAKLQRSKADRDARVEQREHAKAMSKSNTEADKGNSRARGNEMTAALYQLPTLRIKPFGGDKREWPMFEEAFKVAVDQKPGSKTEKLNLLKSLVEREAALLIGGLRLEEKNYEIAMKLLKDTYGDKGEYVRRLHTELSNLKRCFSVEDTKHFCMELERLARELEAAEEDIEGPPIYLMLEKKLYKPFLREILEEKAKNPDFWGTSSLRKALGSALSKELAIKEVMREYGFEGKEANPEHGFKRQLRRNRFGGSVNVATTHFGKPNGERRKIPEQKMPSPRQGQRSFQQMPQNPAFRERKGQGRSPKIQRNPTAVNTQGELLPCVFCGGKHRHDSCEKARTVQQRFAVLQEKGLCYKCLKSNHIGRNCPCPMKCFKCQQAHPTALCHQANPKRATEWRNMANRVMNVREEEKPDKRDEFKEVSFMPSQCNSVQGNSRVLLRTAEVTIFNPSNPKRSMVASVFVDDGSERSFIRANVAKQLGLPVIETEECHLTGFGEKEAKRYVSNVVRVGFLGVNGDPYICALNEMEFIVKAMPIVTLNSMDEAELSKKKLSLPSRPRQPDILLGMDVRHDLKIRDETEKLPSGFTLSTSRVGRMISGYGQVQGSMDMSVQVTYAGALISALQCVSSGREADEEIEEQIKTFFGLNIIGLSDNPEENGKEEVMRTFRKGLTFKEGRYECGLPWNERIKDLPTNFQQARARLCGTVKKLRELNLVDEYQKIFNEWEKNGIIERVPDPSQSTGPVHYLPHRPVIKMDKATTKIRIVMDASAKPANRKGAPSLNECLHTGPLLLNELTGILLRWRRMKHLILADIEKAFLQLSVREEDRDATRFLWLEDPQKTEISSPTYVRTVVFRFCRVSFGLTTSPFLLNATIREHLSFYDTALPQTILENLYVDNILINVKENEDILKICLESIELFRQGGMKLQEFFCSKPIAIRSLPAELLAKNQKEIKVLGIPWMNEEDEICFRLKKFAGKHTKRNILAHIAKIYDPLGLVAPAVLPAKHFLQKLFETKNGWDVGLKEELIGEWNQIMETWQTREGADVQIRFTRRIDNEDEEDKEMHCFADASGKGLGVAIYIRESNPKTIANLVFAKSLVKPSNISDVAATIPKMELQSITLGVKLLKYVLQHLKLKPTQTTIWTDSLCSVERIKEHKKCDRFVSNRLAKIRGQFEVKHLVSADNPADVASRGTTPRELSRNLLWKHGPKWLSEEKARWPKPAKVYHPDEEKLRGSAEDEETKTAAVMAEVPFQPTIDINRYSSWKKAKTVGAYVLRWIHLVAKNKYNGNLLPILSKMGPKKHWNKDEGVLSVPELCASEHWLLWEAQQQFPTEEKTMENLRLFKEKEIWRCQGRIGEATVKEETKFPIFLPPEAWTTKLIVLEAHWKMKHPSHATLLGYIREKYWIPKGRRFIRNTILSERHGCLNCRKERLKPYAYPQMPNLPRERVAMIRPFEKTGVDYFGPLTIKGGVKVYIALYTCLVIRAVHLEVADDCTATEFLRTFRRFSSRRGLPSLMWSDNGTNFIAGAECIKEEWRREILVETSHSGVSWKFNVPRAPWQGGAWERLVGITRSALRRTVGKSLMERQEFDTLVCEIEAVVNTRPLTFQSEEEFTQPLRPVDFLLPYKRVETSLPLSDEDPRDPDYAYQPRKKGELHQLMRVAIKRIDRFWKQWKTEYLLSLRERERTNQAGGSLPREGDIVLVEEEEDPRSIWTMGKVEKLLKGRDGLVRTARVHTKGKTLVRAINLLYPLEINTSAEDEVSQIQVTTIMDSQEAVMEGMDPQATTTESSLPPETVMQDSQIVTTESSLSPVRGRNERQAVKERIRRRQPTEEVRGQGRLKKNGPYDPLRPGNYRIPRRNPFIPSRVAYNEQTRTYRRQRGRRLDLSGLRKLFVGLGGTEFVRRELQEKANPALREERLRKDKVKFMEDDARRVAECERKAAEEKLEKSKKDFQRQTNVESSSGETTRNPFEPMEVLPGDPEPEVPLEELARQEKFDKEMALEQRKMYERRRAERNAEKDRMRWGLPRGKAPRKVHYAAQRGINKRRNWHRGRHLNESQTGRKYRHPRAYDISPLRQPNGATTELLAPSSEMEGQIRNDKRTREESQLKKPVQSQRRTKAKDPLDEQLERGKKCKQAEENPGRIKLAPARPGYRCAINYSLFTRCEPGVMGHEGCQRNCTMGSLSHGRLTKIPQAESKAVCLAQAFAFDWLGRMHVKKFNENWCALLGSGSEIEDSLKNWWMKELRQNEKTIPQKQLECVLTAWDNSCQVFGQAWKGKIYGPVALEDVPTKANGMSEEAQFESWLRNLTERFGQTLTKLRAKEHWKDCHLQSKRVLVVSNQEDAELVAKEFVEEGSSWFIHFGDKPLREKMFPGNWNIKIILNLELRREEKEELEVFKEDIKDMARAGLEVHLATRKNARLPREFEEFAEMQGCGIYQYDKIGELAAAIKGTPANTGTNPESEESVQKSSTGWRRAVTKGLTGLTMLVMLLITLLQPMTINGQVIRPERNDRWIPVNPFGRPLRMEELIGFTEPTVPRMSHEKRGQIRPTMPTTTSSMSIEHVREWYKKARKQTSGTTQTSTATTTMRTSTSASTVMTTLRTPETTATTRMTTKTQGVTTQPQRKTTNREPRTDSGRRQWTQTPSRRWTDRIRATTQAPSQVSAIPTTISQNPTEGAVTDETKQAARRLNRELEEVHRGADPIYWCAHKGSSLWRIPDADKSPFCKPPPGLSSHWKRLTISLYMPYRKPQKVEKAYRCAIKRTKEYFYTNLLGDQFVRTEKEFLPVQKRICMAMIEQHKCPYEDKPMTPIEGGGWSSNNPVNEEFPGRFSSLMSGERETVTLNCFVEKATLFYRPHNFELISPLYSHLEDCNYLTGNCNMADNTTLNWETECKESCKPCDYHFVESMDGEHTGSTDWAGGTWISKSKEQALTFSKEAKMETACNGKPIRLSDQSFGILEDEYLKIINDRGLGKRAIQEEQLAAQLTAGQLATSRSIAQLFSKECRRSSRGGNPTIQARRLLRRKDVMARWLNEDTMQIFSCAEFSMQNVEYQAVNNCYRYIPVQIRIEKKTLNAFLDPELHILTASSPYADCGNFRYHYLQLSQSNWIKIDTRTATIQKIDSSSISEIHEAAGDPSLLEITPLIFHRWTIDNETGEGLFAHLDEWLRLDQWKTKEKEHKTARALTLGALPSGVIGLTEEWFMDKLRLLISYWTTACCIYVTFIFGRDVLIPLVWVYLMGPVIVTIHNLVTRNHRTQRNRAARGTWRAPAISRMEAIELVPPPMPQDMRANETTSSQKEEPEPSPLVMELKRQMVAFRSKRRFQSRGNVATERQPRMSVERTNGEDGRPRQRKNADRTIGSATDETTHHQIGQPTKIGDHLMEKSEFAGDQIRPDASPPPIFLRRSVIATGLFECQLLLWPFLIFGKLRVLPARYDASPMPHATRTLVQGVALVSQLIPSLVPTNAATRLNRAIGHLLAAVVFLDRTVLYQIIGDLSREVGLPFTLGLTQAQLCQTLTNYYNFNIFHEQLLALQQAINARQDGNYTLRAALYVEKLTNRYNAPSCGTNCISQLSPPPPAKKEDEAGQSSEKGPSSISVKMFLTKKTLSNMMMQNSF</sequence>
<dbReference type="Gene3D" id="3.30.70.270">
    <property type="match status" value="1"/>
</dbReference>
<dbReference type="Pfam" id="PF00078">
    <property type="entry name" value="RVT_1"/>
    <property type="match status" value="1"/>
</dbReference>
<proteinExistence type="predicted"/>
<dbReference type="GO" id="GO:0042575">
    <property type="term" value="C:DNA polymerase complex"/>
    <property type="evidence" value="ECO:0007669"/>
    <property type="project" value="UniProtKB-ARBA"/>
</dbReference>
<evidence type="ECO:0000256" key="3">
    <source>
        <dbReference type="SAM" id="Phobius"/>
    </source>
</evidence>
<gene>
    <name evidence="6" type="ORF">niasHT_002402</name>
</gene>
<dbReference type="InterPro" id="IPR040676">
    <property type="entry name" value="DUF5641"/>
</dbReference>
<keyword evidence="3" id="KW-0472">Membrane</keyword>
<evidence type="ECO:0000313" key="7">
    <source>
        <dbReference type="Proteomes" id="UP001620626"/>
    </source>
</evidence>
<dbReference type="InterPro" id="IPR012337">
    <property type="entry name" value="RNaseH-like_sf"/>
</dbReference>
<feature type="region of interest" description="Disordered" evidence="2">
    <location>
        <begin position="2165"/>
        <end position="2255"/>
    </location>
</feature>
<dbReference type="Gene3D" id="3.10.10.10">
    <property type="entry name" value="HIV Type 1 Reverse Transcriptase, subunit A, domain 1"/>
    <property type="match status" value="1"/>
</dbReference>
<feature type="compositionally biased region" description="Basic and acidic residues" evidence="2">
    <location>
        <begin position="2238"/>
        <end position="2255"/>
    </location>
</feature>
<dbReference type="Gene3D" id="3.30.420.10">
    <property type="entry name" value="Ribonuclease H-like superfamily/Ribonuclease H"/>
    <property type="match status" value="1"/>
</dbReference>
<feature type="region of interest" description="Disordered" evidence="2">
    <location>
        <begin position="356"/>
        <end position="434"/>
    </location>
</feature>
<feature type="domain" description="CCHC-type" evidence="4">
    <location>
        <begin position="475"/>
        <end position="489"/>
    </location>
</feature>
<accession>A0ABD2LPS2</accession>
<feature type="region of interest" description="Disordered" evidence="2">
    <location>
        <begin position="3438"/>
        <end position="3491"/>
    </location>
</feature>
<dbReference type="InterPro" id="IPR001584">
    <property type="entry name" value="Integrase_cat-core"/>
</dbReference>
<evidence type="ECO:0000259" key="4">
    <source>
        <dbReference type="PROSITE" id="PS50158"/>
    </source>
</evidence>
<feature type="compositionally biased region" description="Polar residues" evidence="2">
    <location>
        <begin position="401"/>
        <end position="412"/>
    </location>
</feature>
<feature type="transmembrane region" description="Helical" evidence="3">
    <location>
        <begin position="3348"/>
        <end position="3367"/>
    </location>
</feature>
<comment type="caution">
    <text evidence="6">The sequence shown here is derived from an EMBL/GenBank/DDBJ whole genome shotgun (WGS) entry which is preliminary data.</text>
</comment>
<feature type="region of interest" description="Disordered" evidence="2">
    <location>
        <begin position="2062"/>
        <end position="2099"/>
    </location>
</feature>
<keyword evidence="7" id="KW-1185">Reference proteome</keyword>
<feature type="region of interest" description="Disordered" evidence="2">
    <location>
        <begin position="3688"/>
        <end position="3710"/>
    </location>
</feature>
<dbReference type="PANTHER" id="PTHR47331:SF1">
    <property type="entry name" value="GAG-LIKE PROTEIN"/>
    <property type="match status" value="1"/>
</dbReference>
<dbReference type="PROSITE" id="PS50994">
    <property type="entry name" value="INTEGRASE"/>
    <property type="match status" value="1"/>
</dbReference>
<dbReference type="InterPro" id="IPR000477">
    <property type="entry name" value="RT_dom"/>
</dbReference>
<organism evidence="6 7">
    <name type="scientific">Heterodera trifolii</name>
    <dbReference type="NCBI Taxonomy" id="157864"/>
    <lineage>
        <taxon>Eukaryota</taxon>
        <taxon>Metazoa</taxon>
        <taxon>Ecdysozoa</taxon>
        <taxon>Nematoda</taxon>
        <taxon>Chromadorea</taxon>
        <taxon>Rhabditida</taxon>
        <taxon>Tylenchina</taxon>
        <taxon>Tylenchomorpha</taxon>
        <taxon>Tylenchoidea</taxon>
        <taxon>Heteroderidae</taxon>
        <taxon>Heteroderinae</taxon>
        <taxon>Heterodera</taxon>
    </lineage>
</organism>
<dbReference type="InterPro" id="IPR008737">
    <property type="entry name" value="DUF1758"/>
</dbReference>
<feature type="compositionally biased region" description="Basic and acidic residues" evidence="2">
    <location>
        <begin position="2062"/>
        <end position="2072"/>
    </location>
</feature>
<keyword evidence="1" id="KW-0479">Metal-binding</keyword>
<feature type="compositionally biased region" description="Polar residues" evidence="2">
    <location>
        <begin position="2772"/>
        <end position="2792"/>
    </location>
</feature>
<keyword evidence="1" id="KW-0862">Zinc</keyword>
<dbReference type="GO" id="GO:0008270">
    <property type="term" value="F:zinc ion binding"/>
    <property type="evidence" value="ECO:0007669"/>
    <property type="project" value="UniProtKB-KW"/>
</dbReference>
<feature type="compositionally biased region" description="Polar residues" evidence="2">
    <location>
        <begin position="1901"/>
        <end position="1928"/>
    </location>
</feature>
<dbReference type="Proteomes" id="UP001620626">
    <property type="component" value="Unassembled WGS sequence"/>
</dbReference>
<dbReference type="PANTHER" id="PTHR47331">
    <property type="entry name" value="PHD-TYPE DOMAIN-CONTAINING PROTEIN"/>
    <property type="match status" value="1"/>
</dbReference>
<dbReference type="InterPro" id="IPR005312">
    <property type="entry name" value="DUF1759"/>
</dbReference>
<dbReference type="Pfam" id="PF03564">
    <property type="entry name" value="DUF1759"/>
    <property type="match status" value="1"/>
</dbReference>
<dbReference type="InterPro" id="IPR036397">
    <property type="entry name" value="RNaseH_sf"/>
</dbReference>
<protein>
    <recommendedName>
        <fullName evidence="8">Endonuclease</fullName>
    </recommendedName>
</protein>
<feature type="compositionally biased region" description="Basic and acidic residues" evidence="2">
    <location>
        <begin position="1932"/>
        <end position="1954"/>
    </location>
</feature>
<dbReference type="PROSITE" id="PS50158">
    <property type="entry name" value="ZF_CCHC"/>
    <property type="match status" value="1"/>
</dbReference>
<dbReference type="SUPFAM" id="SSF53098">
    <property type="entry name" value="Ribonuclease H-like"/>
    <property type="match status" value="1"/>
</dbReference>
<reference evidence="6 7" key="1">
    <citation type="submission" date="2024-10" db="EMBL/GenBank/DDBJ databases">
        <authorList>
            <person name="Kim D."/>
        </authorList>
    </citation>
    <scope>NUCLEOTIDE SEQUENCE [LARGE SCALE GENOMIC DNA]</scope>
    <source>
        <strain evidence="6">BH-2024</strain>
    </source>
</reference>
<dbReference type="InterPro" id="IPR008042">
    <property type="entry name" value="Retrotrans_Pao"/>
</dbReference>